<protein>
    <submittedName>
        <fullName evidence="3">Sortilin</fullName>
    </submittedName>
</protein>
<dbReference type="InParanoid" id="K1QRU0"/>
<name>K1QRU0_MAGGI</name>
<organism evidence="3">
    <name type="scientific">Magallana gigas</name>
    <name type="common">Pacific oyster</name>
    <name type="synonym">Crassostrea gigas</name>
    <dbReference type="NCBI Taxonomy" id="29159"/>
    <lineage>
        <taxon>Eukaryota</taxon>
        <taxon>Metazoa</taxon>
        <taxon>Spiralia</taxon>
        <taxon>Lophotrochozoa</taxon>
        <taxon>Mollusca</taxon>
        <taxon>Bivalvia</taxon>
        <taxon>Autobranchia</taxon>
        <taxon>Pteriomorphia</taxon>
        <taxon>Ostreida</taxon>
        <taxon>Ostreoidea</taxon>
        <taxon>Ostreidae</taxon>
        <taxon>Magallana</taxon>
    </lineage>
</organism>
<sequence>MVIQSTTVCYRYRKIPGDKCKGGFSPTGRQIDMTIQCSENSKELVIEEVSFQETKSKSNGSVVAAVLIIVVLLVVVMGVFLVHKFIVLRRHRVVYRYSLLNQNDADRYDNEFETAISAASGTVYHDSDDDEELNSPAVKKDKRSYGLMNGLKKESNGTHVKSYHDDSDVDMLE</sequence>
<feature type="transmembrane region" description="Helical" evidence="2">
    <location>
        <begin position="62"/>
        <end position="82"/>
    </location>
</feature>
<feature type="compositionally biased region" description="Basic and acidic residues" evidence="1">
    <location>
        <begin position="151"/>
        <end position="166"/>
    </location>
</feature>
<evidence type="ECO:0000256" key="1">
    <source>
        <dbReference type="SAM" id="MobiDB-lite"/>
    </source>
</evidence>
<reference evidence="3" key="1">
    <citation type="journal article" date="2012" name="Nature">
        <title>The oyster genome reveals stress adaptation and complexity of shell formation.</title>
        <authorList>
            <person name="Zhang G."/>
            <person name="Fang X."/>
            <person name="Guo X."/>
            <person name="Li L."/>
            <person name="Luo R."/>
            <person name="Xu F."/>
            <person name="Yang P."/>
            <person name="Zhang L."/>
            <person name="Wang X."/>
            <person name="Qi H."/>
            <person name="Xiong Z."/>
            <person name="Que H."/>
            <person name="Xie Y."/>
            <person name="Holland P.W."/>
            <person name="Paps J."/>
            <person name="Zhu Y."/>
            <person name="Wu F."/>
            <person name="Chen Y."/>
            <person name="Wang J."/>
            <person name="Peng C."/>
            <person name="Meng J."/>
            <person name="Yang L."/>
            <person name="Liu J."/>
            <person name="Wen B."/>
            <person name="Zhang N."/>
            <person name="Huang Z."/>
            <person name="Zhu Q."/>
            <person name="Feng Y."/>
            <person name="Mount A."/>
            <person name="Hedgecock D."/>
            <person name="Xu Z."/>
            <person name="Liu Y."/>
            <person name="Domazet-Loso T."/>
            <person name="Du Y."/>
            <person name="Sun X."/>
            <person name="Zhang S."/>
            <person name="Liu B."/>
            <person name="Cheng P."/>
            <person name="Jiang X."/>
            <person name="Li J."/>
            <person name="Fan D."/>
            <person name="Wang W."/>
            <person name="Fu W."/>
            <person name="Wang T."/>
            <person name="Wang B."/>
            <person name="Zhang J."/>
            <person name="Peng Z."/>
            <person name="Li Y."/>
            <person name="Li N."/>
            <person name="Wang J."/>
            <person name="Chen M."/>
            <person name="He Y."/>
            <person name="Tan F."/>
            <person name="Song X."/>
            <person name="Zheng Q."/>
            <person name="Huang R."/>
            <person name="Yang H."/>
            <person name="Du X."/>
            <person name="Chen L."/>
            <person name="Yang M."/>
            <person name="Gaffney P.M."/>
            <person name="Wang S."/>
            <person name="Luo L."/>
            <person name="She Z."/>
            <person name="Ming Y."/>
            <person name="Huang W."/>
            <person name="Zhang S."/>
            <person name="Huang B."/>
            <person name="Zhang Y."/>
            <person name="Qu T."/>
            <person name="Ni P."/>
            <person name="Miao G."/>
            <person name="Wang J."/>
            <person name="Wang Q."/>
            <person name="Steinberg C.E."/>
            <person name="Wang H."/>
            <person name="Li N."/>
            <person name="Qian L."/>
            <person name="Zhang G."/>
            <person name="Li Y."/>
            <person name="Yang H."/>
            <person name="Liu X."/>
            <person name="Wang J."/>
            <person name="Yin Y."/>
            <person name="Wang J."/>
        </authorList>
    </citation>
    <scope>NUCLEOTIDE SEQUENCE [LARGE SCALE GENOMIC DNA]</scope>
    <source>
        <strain evidence="3">05x7-T-G4-1.051#20</strain>
    </source>
</reference>
<feature type="region of interest" description="Disordered" evidence="1">
    <location>
        <begin position="149"/>
        <end position="173"/>
    </location>
</feature>
<evidence type="ECO:0000256" key="2">
    <source>
        <dbReference type="SAM" id="Phobius"/>
    </source>
</evidence>
<dbReference type="AlphaFoldDB" id="K1QRU0"/>
<keyword evidence="2" id="KW-1133">Transmembrane helix</keyword>
<accession>K1QRU0</accession>
<proteinExistence type="predicted"/>
<keyword evidence="2" id="KW-0472">Membrane</keyword>
<evidence type="ECO:0000313" key="3">
    <source>
        <dbReference type="EMBL" id="EKC33904.1"/>
    </source>
</evidence>
<dbReference type="HOGENOM" id="CLU_1549142_0_0_1"/>
<dbReference type="EMBL" id="JH819021">
    <property type="protein sequence ID" value="EKC33904.1"/>
    <property type="molecule type" value="Genomic_DNA"/>
</dbReference>
<keyword evidence="2" id="KW-0812">Transmembrane</keyword>
<gene>
    <name evidence="3" type="ORF">CGI_10026402</name>
</gene>